<comment type="catalytic activity">
    <reaction evidence="1">
        <text>Hydrolyzes the link between N-acetylmuramoyl residues and L-amino acid residues in certain cell-wall glycopeptides.</text>
        <dbReference type="EC" id="3.5.1.28"/>
    </reaction>
</comment>
<dbReference type="InterPro" id="IPR050695">
    <property type="entry name" value="N-acetylmuramoyl_amidase_3"/>
</dbReference>
<reference evidence="5 6" key="1">
    <citation type="submission" date="2015-03" db="EMBL/GenBank/DDBJ databases">
        <title>Draft genome sequence of Elstera litoralis.</title>
        <authorList>
            <person name="Rahalkar M.C."/>
            <person name="Dhakephalkar P.K."/>
            <person name="Pore S.D."/>
            <person name="Arora P."/>
            <person name="Kapse N.G."/>
            <person name="Pandit P.S."/>
        </authorList>
    </citation>
    <scope>NUCLEOTIDE SEQUENCE [LARGE SCALE GENOMIC DNA]</scope>
    <source>
        <strain evidence="5 6">Dia-1</strain>
    </source>
</reference>
<dbReference type="GO" id="GO:0008745">
    <property type="term" value="F:N-acetylmuramoyl-L-alanine amidase activity"/>
    <property type="evidence" value="ECO:0007669"/>
    <property type="project" value="UniProtKB-EC"/>
</dbReference>
<dbReference type="PANTHER" id="PTHR30404">
    <property type="entry name" value="N-ACETYLMURAMOYL-L-ALANINE AMIDASE"/>
    <property type="match status" value="1"/>
</dbReference>
<dbReference type="EMBL" id="LAJY01000388">
    <property type="protein sequence ID" value="KJV08997.1"/>
    <property type="molecule type" value="Genomic_DNA"/>
</dbReference>
<evidence type="ECO:0000313" key="6">
    <source>
        <dbReference type="Proteomes" id="UP000033774"/>
    </source>
</evidence>
<evidence type="ECO:0000256" key="1">
    <source>
        <dbReference type="ARBA" id="ARBA00001561"/>
    </source>
</evidence>
<dbReference type="EC" id="3.5.1.28" evidence="2"/>
<comment type="caution">
    <text evidence="5">The sequence shown here is derived from an EMBL/GenBank/DDBJ whole genome shotgun (WGS) entry which is preliminary data.</text>
</comment>
<dbReference type="SUPFAM" id="SSF53187">
    <property type="entry name" value="Zn-dependent exopeptidases"/>
    <property type="match status" value="1"/>
</dbReference>
<dbReference type="Gene3D" id="3.40.630.40">
    <property type="entry name" value="Zn-dependent exopeptidases"/>
    <property type="match status" value="1"/>
</dbReference>
<dbReference type="Proteomes" id="UP000033774">
    <property type="component" value="Unassembled WGS sequence"/>
</dbReference>
<organism evidence="5 6">
    <name type="scientific">Elstera litoralis</name>
    <dbReference type="NCBI Taxonomy" id="552518"/>
    <lineage>
        <taxon>Bacteria</taxon>
        <taxon>Pseudomonadati</taxon>
        <taxon>Pseudomonadota</taxon>
        <taxon>Alphaproteobacteria</taxon>
        <taxon>Rhodospirillales</taxon>
        <taxon>Rhodospirillaceae</taxon>
        <taxon>Elstera</taxon>
    </lineage>
</organism>
<dbReference type="GO" id="GO:0030288">
    <property type="term" value="C:outer membrane-bounded periplasmic space"/>
    <property type="evidence" value="ECO:0007669"/>
    <property type="project" value="TreeGrafter"/>
</dbReference>
<gene>
    <name evidence="5" type="ORF">VZ95_14155</name>
</gene>
<accession>A0A0F3IQU9</accession>
<sequence>MFMTLDRRQFLKQAMLIGGSVLMAEEAFAQAAQQLLTKASAGKSAGNTAPKPAVIPKKIVAIDAGHGGKDPGAIGAHGTYEKLITFAVARELARQLEATGRYTPILTRRNDSFVALGQRVSLARKAKSTLFLSLHADSIPNNPDARGFSVYTLSDKASDNMTAALADRENAADFVGGLDLSHHSRQVKTILLDLMHRETTNNSLALAHATLAKMTPAFPPLQKPHRQANFAVLRSPDIPSILVEMGFLSNRDDEKALREDAYQRKLASRLTSAVDAFFAV</sequence>
<protein>
    <recommendedName>
        <fullName evidence="2">N-acetylmuramoyl-L-alanine amidase</fullName>
        <ecNumber evidence="2">3.5.1.28</ecNumber>
    </recommendedName>
</protein>
<dbReference type="InterPro" id="IPR002508">
    <property type="entry name" value="MurNAc-LAA_cat"/>
</dbReference>
<dbReference type="PATRIC" id="fig|552518.3.peg.2572"/>
<evidence type="ECO:0000256" key="2">
    <source>
        <dbReference type="ARBA" id="ARBA00011901"/>
    </source>
</evidence>
<dbReference type="GO" id="GO:0009253">
    <property type="term" value="P:peptidoglycan catabolic process"/>
    <property type="evidence" value="ECO:0007669"/>
    <property type="project" value="InterPro"/>
</dbReference>
<dbReference type="PROSITE" id="PS51318">
    <property type="entry name" value="TAT"/>
    <property type="match status" value="1"/>
</dbReference>
<name>A0A0F3IQU9_9PROT</name>
<proteinExistence type="predicted"/>
<dbReference type="InterPro" id="IPR006311">
    <property type="entry name" value="TAT_signal"/>
</dbReference>
<evidence type="ECO:0000313" key="5">
    <source>
        <dbReference type="EMBL" id="KJV08997.1"/>
    </source>
</evidence>
<dbReference type="AlphaFoldDB" id="A0A0F3IQU9"/>
<dbReference type="PANTHER" id="PTHR30404:SF0">
    <property type="entry name" value="N-ACETYLMURAMOYL-L-ALANINE AMIDASE AMIC"/>
    <property type="match status" value="1"/>
</dbReference>
<dbReference type="Pfam" id="PF01520">
    <property type="entry name" value="Amidase_3"/>
    <property type="match status" value="1"/>
</dbReference>
<dbReference type="SMART" id="SM00646">
    <property type="entry name" value="Ami_3"/>
    <property type="match status" value="1"/>
</dbReference>
<keyword evidence="3" id="KW-0378">Hydrolase</keyword>
<feature type="domain" description="MurNAc-LAA" evidence="4">
    <location>
        <begin position="120"/>
        <end position="275"/>
    </location>
</feature>
<evidence type="ECO:0000256" key="3">
    <source>
        <dbReference type="ARBA" id="ARBA00022801"/>
    </source>
</evidence>
<dbReference type="CDD" id="cd02696">
    <property type="entry name" value="MurNAc-LAA"/>
    <property type="match status" value="1"/>
</dbReference>
<keyword evidence="6" id="KW-1185">Reference proteome</keyword>
<evidence type="ECO:0000259" key="4">
    <source>
        <dbReference type="SMART" id="SM00646"/>
    </source>
</evidence>
<dbReference type="RefSeq" id="WP_045776434.1">
    <property type="nucleotide sequence ID" value="NZ_LAJY01000388.1"/>
</dbReference>